<sequence>MGQPNTKHFVIDKILFEKEEYRSLSDGAKLTYGILDDYIKVAIDNKWIDQDGIYIWISSEQLGYILNKSNNTVSKIKKELEEVGLLKQKRVGRSQPNKLYIAEPTE</sequence>
<feature type="domain" description="Replication initiator A N-terminal" evidence="1">
    <location>
        <begin position="8"/>
        <end position="80"/>
    </location>
</feature>
<dbReference type="InterPro" id="IPR010724">
    <property type="entry name" value="RepA_N"/>
</dbReference>
<dbReference type="AlphaFoldDB" id="A0AAP7IFC8"/>
<organism evidence="2 3">
    <name type="scientific">Staphylococcus equorum</name>
    <dbReference type="NCBI Taxonomy" id="246432"/>
    <lineage>
        <taxon>Bacteria</taxon>
        <taxon>Bacillati</taxon>
        <taxon>Bacillota</taxon>
        <taxon>Bacilli</taxon>
        <taxon>Bacillales</taxon>
        <taxon>Staphylococcaceae</taxon>
        <taxon>Staphylococcus</taxon>
    </lineage>
</organism>
<gene>
    <name evidence="2" type="ORF">ASS94_00860</name>
</gene>
<evidence type="ECO:0000259" key="1">
    <source>
        <dbReference type="Pfam" id="PF06970"/>
    </source>
</evidence>
<accession>A0AAP7IFC8</accession>
<dbReference type="Pfam" id="PF06970">
    <property type="entry name" value="RepA_N"/>
    <property type="match status" value="1"/>
</dbReference>
<dbReference type="EMBL" id="LNPX01000004">
    <property type="protein sequence ID" value="OEK58905.1"/>
    <property type="molecule type" value="Genomic_DNA"/>
</dbReference>
<protein>
    <recommendedName>
        <fullName evidence="1">Replication initiator A N-terminal domain-containing protein</fullName>
    </recommendedName>
</protein>
<dbReference type="RefSeq" id="WP_069854305.1">
    <property type="nucleotide sequence ID" value="NZ_LNPX01000004.1"/>
</dbReference>
<evidence type="ECO:0000313" key="2">
    <source>
        <dbReference type="EMBL" id="OEK58905.1"/>
    </source>
</evidence>
<comment type="caution">
    <text evidence="2">The sequence shown here is derived from an EMBL/GenBank/DDBJ whole genome shotgun (WGS) entry which is preliminary data.</text>
</comment>
<proteinExistence type="predicted"/>
<reference evidence="3" key="1">
    <citation type="submission" date="2015-11" db="EMBL/GenBank/DDBJ databases">
        <title>Genomic diversity of Staphylococcus saprophyticus strains from urinary tract infections, animal surfaces, and fermented foods.</title>
        <authorList>
            <person name="Wolfe B.E."/>
        </authorList>
    </citation>
    <scope>NUCLEOTIDE SEQUENCE [LARGE SCALE GENOMIC DNA]</scope>
    <source>
        <strain evidence="3">738_7</strain>
    </source>
</reference>
<dbReference type="Proteomes" id="UP000095464">
    <property type="component" value="Unassembled WGS sequence"/>
</dbReference>
<evidence type="ECO:0000313" key="3">
    <source>
        <dbReference type="Proteomes" id="UP000095464"/>
    </source>
</evidence>
<name>A0AAP7IFC8_9STAP</name>